<feature type="region of interest" description="Disordered" evidence="6">
    <location>
        <begin position="96"/>
        <end position="116"/>
    </location>
</feature>
<organism evidence="10 11">
    <name type="scientific">Circinella minor</name>
    <dbReference type="NCBI Taxonomy" id="1195481"/>
    <lineage>
        <taxon>Eukaryota</taxon>
        <taxon>Fungi</taxon>
        <taxon>Fungi incertae sedis</taxon>
        <taxon>Mucoromycota</taxon>
        <taxon>Mucoromycotina</taxon>
        <taxon>Mucoromycetes</taxon>
        <taxon>Mucorales</taxon>
        <taxon>Lichtheimiaceae</taxon>
        <taxon>Circinella</taxon>
    </lineage>
</organism>
<dbReference type="AlphaFoldDB" id="A0A8H7S706"/>
<feature type="transmembrane region" description="Helical" evidence="7">
    <location>
        <begin position="384"/>
        <end position="404"/>
    </location>
</feature>
<keyword evidence="11" id="KW-1185">Reference proteome</keyword>
<evidence type="ECO:0000256" key="4">
    <source>
        <dbReference type="ARBA" id="ARBA00022989"/>
    </source>
</evidence>
<reference evidence="10 11" key="1">
    <citation type="submission" date="2020-12" db="EMBL/GenBank/DDBJ databases">
        <title>Metabolic potential, ecology and presence of endohyphal bacteria is reflected in genomic diversity of Mucoromycotina.</title>
        <authorList>
            <person name="Muszewska A."/>
            <person name="Okrasinska A."/>
            <person name="Steczkiewicz K."/>
            <person name="Drgas O."/>
            <person name="Orlowska M."/>
            <person name="Perlinska-Lenart U."/>
            <person name="Aleksandrzak-Piekarczyk T."/>
            <person name="Szatraj K."/>
            <person name="Zielenkiewicz U."/>
            <person name="Pilsyk S."/>
            <person name="Malc E."/>
            <person name="Mieczkowski P."/>
            <person name="Kruszewska J.S."/>
            <person name="Biernat P."/>
            <person name="Pawlowska J."/>
        </authorList>
    </citation>
    <scope>NUCLEOTIDE SEQUENCE [LARGE SCALE GENOMIC DNA]</scope>
    <source>
        <strain evidence="10 11">CBS 142.35</strain>
    </source>
</reference>
<feature type="compositionally biased region" description="Acidic residues" evidence="6">
    <location>
        <begin position="96"/>
        <end position="105"/>
    </location>
</feature>
<feature type="transmembrane region" description="Helical" evidence="7">
    <location>
        <begin position="410"/>
        <end position="430"/>
    </location>
</feature>
<dbReference type="Proteomes" id="UP000646827">
    <property type="component" value="Unassembled WGS sequence"/>
</dbReference>
<feature type="transmembrane region" description="Helical" evidence="7">
    <location>
        <begin position="233"/>
        <end position="254"/>
    </location>
</feature>
<feature type="chain" id="PRO_5034381150" description="GOST seven transmembrane domain-containing protein" evidence="8">
    <location>
        <begin position="23"/>
        <end position="489"/>
    </location>
</feature>
<keyword evidence="3 8" id="KW-0732">Signal</keyword>
<name>A0A8H7S706_9FUNG</name>
<sequence length="489" mass="55664">MHTLRILLLLLCCYNYISSILAIVPELVLTHDDRKAIQVASFGFLAGGQLSLNLQDFEGIDSNNVYFIQKKKLSDPQDPGRMAFYIRKGRRTLYDEEENEENSIEDDNKKKKENGRNECFLDNSHVKDEVDDGISVIEEVIIQNNAWQTSLRVEPQEEGLWQVLFINCKQQSTVSFRLSIEQVNPGNNHLSAGDTPLPTVYSYSSIAYLIAAIYWLGLLIFRKETRVFRAHWLMFILVLCMNIDKALHAAKFHYKRRGLLTEGWQIGFYVFASVKGILSILIIVLLASGWMFIKPFLSAKDKRVISVVVPLQVLANIASAIGSEAAIGSTDRSFWNMILPIIDLAGCCIVLWTILQTRKHLGAGSSADGKETDILNKYKLWSSFYIVTLVYVYVTRIIVQLLQASLPFRYVNWLGEAVNEFATFLFYIFIGYKFRPYPNNPYTQVPGEEENGQNNETDDIELRIGVPEDNNGAMRLYPVSRTRSSPPPK</sequence>
<dbReference type="InterPro" id="IPR009637">
    <property type="entry name" value="GPR107/GPR108-like"/>
</dbReference>
<evidence type="ECO:0000256" key="8">
    <source>
        <dbReference type="SAM" id="SignalP"/>
    </source>
</evidence>
<keyword evidence="2 7" id="KW-0812">Transmembrane</keyword>
<dbReference type="InterPro" id="IPR053937">
    <property type="entry name" value="GOST_TM"/>
</dbReference>
<protein>
    <recommendedName>
        <fullName evidence="9">GOST seven transmembrane domain-containing protein</fullName>
    </recommendedName>
</protein>
<dbReference type="Pfam" id="PF06814">
    <property type="entry name" value="GOST_TM"/>
    <property type="match status" value="1"/>
</dbReference>
<feature type="signal peptide" evidence="8">
    <location>
        <begin position="1"/>
        <end position="22"/>
    </location>
</feature>
<comment type="subcellular location">
    <subcellularLocation>
        <location evidence="1">Membrane</location>
        <topology evidence="1">Multi-pass membrane protein</topology>
    </subcellularLocation>
</comment>
<dbReference type="PANTHER" id="PTHR21229:SF2">
    <property type="entry name" value="RE59932P"/>
    <property type="match status" value="1"/>
</dbReference>
<feature type="domain" description="GOST seven transmembrane" evidence="9">
    <location>
        <begin position="196"/>
        <end position="441"/>
    </location>
</feature>
<keyword evidence="5 7" id="KW-0472">Membrane</keyword>
<feature type="transmembrane region" description="Helical" evidence="7">
    <location>
        <begin position="304"/>
        <end position="322"/>
    </location>
</feature>
<evidence type="ECO:0000256" key="5">
    <source>
        <dbReference type="ARBA" id="ARBA00023136"/>
    </source>
</evidence>
<feature type="compositionally biased region" description="Acidic residues" evidence="6">
    <location>
        <begin position="447"/>
        <end position="459"/>
    </location>
</feature>
<dbReference type="GO" id="GO:0005794">
    <property type="term" value="C:Golgi apparatus"/>
    <property type="evidence" value="ECO:0007669"/>
    <property type="project" value="TreeGrafter"/>
</dbReference>
<dbReference type="GO" id="GO:0016020">
    <property type="term" value="C:membrane"/>
    <property type="evidence" value="ECO:0007669"/>
    <property type="project" value="UniProtKB-SubCell"/>
</dbReference>
<feature type="transmembrane region" description="Helical" evidence="7">
    <location>
        <begin position="200"/>
        <end position="221"/>
    </location>
</feature>
<evidence type="ECO:0000256" key="1">
    <source>
        <dbReference type="ARBA" id="ARBA00004141"/>
    </source>
</evidence>
<feature type="transmembrane region" description="Helical" evidence="7">
    <location>
        <begin position="334"/>
        <end position="355"/>
    </location>
</feature>
<proteinExistence type="predicted"/>
<comment type="caution">
    <text evidence="10">The sequence shown here is derived from an EMBL/GenBank/DDBJ whole genome shotgun (WGS) entry which is preliminary data.</text>
</comment>
<dbReference type="EMBL" id="JAEPRB010000078">
    <property type="protein sequence ID" value="KAG2222643.1"/>
    <property type="molecule type" value="Genomic_DNA"/>
</dbReference>
<evidence type="ECO:0000256" key="7">
    <source>
        <dbReference type="SAM" id="Phobius"/>
    </source>
</evidence>
<keyword evidence="4 7" id="KW-1133">Transmembrane helix</keyword>
<evidence type="ECO:0000256" key="3">
    <source>
        <dbReference type="ARBA" id="ARBA00022729"/>
    </source>
</evidence>
<evidence type="ECO:0000256" key="6">
    <source>
        <dbReference type="SAM" id="MobiDB-lite"/>
    </source>
</evidence>
<feature type="transmembrane region" description="Helical" evidence="7">
    <location>
        <begin position="266"/>
        <end position="292"/>
    </location>
</feature>
<feature type="compositionally biased region" description="Basic and acidic residues" evidence="6">
    <location>
        <begin position="106"/>
        <end position="116"/>
    </location>
</feature>
<dbReference type="PANTHER" id="PTHR21229">
    <property type="entry name" value="LUNG SEVEN TRANSMEMBRANE RECEPTOR"/>
    <property type="match status" value="1"/>
</dbReference>
<evidence type="ECO:0000313" key="10">
    <source>
        <dbReference type="EMBL" id="KAG2222643.1"/>
    </source>
</evidence>
<evidence type="ECO:0000313" key="11">
    <source>
        <dbReference type="Proteomes" id="UP000646827"/>
    </source>
</evidence>
<evidence type="ECO:0000256" key="2">
    <source>
        <dbReference type="ARBA" id="ARBA00022692"/>
    </source>
</evidence>
<evidence type="ECO:0000259" key="9">
    <source>
        <dbReference type="Pfam" id="PF06814"/>
    </source>
</evidence>
<feature type="region of interest" description="Disordered" evidence="6">
    <location>
        <begin position="443"/>
        <end position="489"/>
    </location>
</feature>
<dbReference type="OrthoDB" id="29657at2759"/>
<gene>
    <name evidence="10" type="ORF">INT45_008307</name>
</gene>
<accession>A0A8H7S706</accession>